<feature type="transmembrane region" description="Helical" evidence="1">
    <location>
        <begin position="54"/>
        <end position="73"/>
    </location>
</feature>
<feature type="transmembrane region" description="Helical" evidence="1">
    <location>
        <begin position="176"/>
        <end position="200"/>
    </location>
</feature>
<gene>
    <name evidence="2" type="ORF">sm9_0954</name>
</gene>
<keyword evidence="3" id="KW-1185">Reference proteome</keyword>
<sequence>MLTFIKIEFLKLKRSKIFLLSLIGAVLPPLLMFIAVTSFDEGHSFEMLFANVNMYMSAMFAVLIFAIIISYLFGREYNEHTLKTILTIPVSRGKFLLSKYAMFFVWIVILSIFTSFSTLIFGFAAGLEGFSIGMFMDSFLQLLYSNVLLFLTFSPFVFISLLITNMVPAMIGGAGLALVNLMVYGQNWAPFVPWVCPYLIASGEIAEYSTSITLSYGIILATFFIGLSISYMYFTKTDVAL</sequence>
<feature type="transmembrane region" description="Helical" evidence="1">
    <location>
        <begin position="17"/>
        <end position="39"/>
    </location>
</feature>
<dbReference type="OrthoDB" id="77493at2157"/>
<dbReference type="Pfam" id="PF12730">
    <property type="entry name" value="ABC2_membrane_4"/>
    <property type="match status" value="1"/>
</dbReference>
<feature type="transmembrane region" description="Helical" evidence="1">
    <location>
        <begin position="212"/>
        <end position="234"/>
    </location>
</feature>
<dbReference type="PATRIC" id="fig|230361.4.peg.984"/>
<dbReference type="PANTHER" id="PTHR37305:SF1">
    <property type="entry name" value="MEMBRANE PROTEIN"/>
    <property type="match status" value="1"/>
</dbReference>
<evidence type="ECO:0000313" key="3">
    <source>
        <dbReference type="Proteomes" id="UP000067738"/>
    </source>
</evidence>
<dbReference type="KEGG" id="mmil:sm9_0954"/>
<dbReference type="RefSeq" id="WP_058739039.1">
    <property type="nucleotide sequence ID" value="NZ_CP011266.1"/>
</dbReference>
<evidence type="ECO:0000313" key="2">
    <source>
        <dbReference type="EMBL" id="ALT68743.1"/>
    </source>
</evidence>
<reference evidence="2 3" key="1">
    <citation type="submission" date="2015-04" db="EMBL/GenBank/DDBJ databases">
        <title>The complete genome sequence of the rumen methanogen Methanobrevibacter millerae SM9.</title>
        <authorList>
            <person name="Leahy S.C."/>
            <person name="Kelly W.J."/>
            <person name="Pacheco D.M."/>
            <person name="Li D."/>
            <person name="Altermann E."/>
            <person name="Attwood G.T."/>
        </authorList>
    </citation>
    <scope>NUCLEOTIDE SEQUENCE [LARGE SCALE GENOMIC DNA]</scope>
    <source>
        <strain evidence="2 3">SM9</strain>
    </source>
</reference>
<feature type="transmembrane region" description="Helical" evidence="1">
    <location>
        <begin position="100"/>
        <end position="123"/>
    </location>
</feature>
<dbReference type="CDD" id="cd21809">
    <property type="entry name" value="ABC-2_lan_permease-like"/>
    <property type="match status" value="1"/>
</dbReference>
<protein>
    <submittedName>
        <fullName evidence="2">ABC transporter permease protein</fullName>
    </submittedName>
</protein>
<feature type="transmembrane region" description="Helical" evidence="1">
    <location>
        <begin position="143"/>
        <end position="164"/>
    </location>
</feature>
<evidence type="ECO:0000256" key="1">
    <source>
        <dbReference type="SAM" id="Phobius"/>
    </source>
</evidence>
<keyword evidence="1" id="KW-0812">Transmembrane</keyword>
<dbReference type="PANTHER" id="PTHR37305">
    <property type="entry name" value="INTEGRAL MEMBRANE PROTEIN-RELATED"/>
    <property type="match status" value="1"/>
</dbReference>
<dbReference type="GeneID" id="26735924"/>
<accession>A0A0U3E3Z7</accession>
<dbReference type="AlphaFoldDB" id="A0A0U3E3Z7"/>
<dbReference type="EMBL" id="CP011266">
    <property type="protein sequence ID" value="ALT68743.1"/>
    <property type="molecule type" value="Genomic_DNA"/>
</dbReference>
<dbReference type="Proteomes" id="UP000067738">
    <property type="component" value="Chromosome"/>
</dbReference>
<proteinExistence type="predicted"/>
<keyword evidence="1" id="KW-1133">Transmembrane helix</keyword>
<organism evidence="2 3">
    <name type="scientific">Methanobrevibacter millerae</name>
    <dbReference type="NCBI Taxonomy" id="230361"/>
    <lineage>
        <taxon>Archaea</taxon>
        <taxon>Methanobacteriati</taxon>
        <taxon>Methanobacteriota</taxon>
        <taxon>Methanomada group</taxon>
        <taxon>Methanobacteria</taxon>
        <taxon>Methanobacteriales</taxon>
        <taxon>Methanobacteriaceae</taxon>
        <taxon>Methanobrevibacter</taxon>
    </lineage>
</organism>
<keyword evidence="1" id="KW-0472">Membrane</keyword>
<name>A0A0U3E3Z7_9EURY</name>